<dbReference type="Pfam" id="PF07676">
    <property type="entry name" value="PD40"/>
    <property type="match status" value="2"/>
</dbReference>
<dbReference type="Gene3D" id="2.120.10.30">
    <property type="entry name" value="TolB, C-terminal domain"/>
    <property type="match status" value="1"/>
</dbReference>
<gene>
    <name evidence="11" type="ORF">SAMN02745181_0588</name>
</gene>
<evidence type="ECO:0000256" key="3">
    <source>
        <dbReference type="ARBA" id="ARBA00022490"/>
    </source>
</evidence>
<dbReference type="InterPro" id="IPR011659">
    <property type="entry name" value="WD40"/>
</dbReference>
<dbReference type="GO" id="GO:0005737">
    <property type="term" value="C:cytoplasm"/>
    <property type="evidence" value="ECO:0007669"/>
    <property type="project" value="UniProtKB-SubCell"/>
</dbReference>
<comment type="function">
    <text evidence="7">Degrades oligopeptides.</text>
</comment>
<dbReference type="Pfam" id="PF14684">
    <property type="entry name" value="Tricorn_C1"/>
    <property type="match status" value="1"/>
</dbReference>
<dbReference type="SUPFAM" id="SSF69304">
    <property type="entry name" value="Tricorn protease N-terminal domain"/>
    <property type="match status" value="1"/>
</dbReference>
<dbReference type="SUPFAM" id="SSF52096">
    <property type="entry name" value="ClpP/crotonase"/>
    <property type="match status" value="1"/>
</dbReference>
<feature type="domain" description="PDZ" evidence="10">
    <location>
        <begin position="762"/>
        <end position="846"/>
    </location>
</feature>
<evidence type="ECO:0000256" key="8">
    <source>
        <dbReference type="PIRSR" id="PIRSR036421-1"/>
    </source>
</evidence>
<evidence type="ECO:0000256" key="9">
    <source>
        <dbReference type="PIRSR" id="PIRSR036421-3"/>
    </source>
</evidence>
<dbReference type="Proteomes" id="UP000184510">
    <property type="component" value="Unassembled WGS sequence"/>
</dbReference>
<dbReference type="InterPro" id="IPR028204">
    <property type="entry name" value="Tricorn_C1"/>
</dbReference>
<dbReference type="InterPro" id="IPR005151">
    <property type="entry name" value="Tail-specific_protease"/>
</dbReference>
<name>A0A1M6CWS8_9BACT</name>
<evidence type="ECO:0000256" key="5">
    <source>
        <dbReference type="ARBA" id="ARBA00022801"/>
    </source>
</evidence>
<dbReference type="EC" id="3.4.21.-" evidence="7"/>
<dbReference type="PANTHER" id="PTHR43253">
    <property type="entry name" value="TRICORN PROTEASE HOMOLOG 2-RELATED"/>
    <property type="match status" value="1"/>
</dbReference>
<evidence type="ECO:0000256" key="1">
    <source>
        <dbReference type="ARBA" id="ARBA00004496"/>
    </source>
</evidence>
<evidence type="ECO:0000256" key="2">
    <source>
        <dbReference type="ARBA" id="ARBA00008524"/>
    </source>
</evidence>
<dbReference type="Gene3D" id="2.30.42.10">
    <property type="match status" value="1"/>
</dbReference>
<keyword evidence="12" id="KW-1185">Reference proteome</keyword>
<dbReference type="Pfam" id="PF03572">
    <property type="entry name" value="Peptidase_S41"/>
    <property type="match status" value="1"/>
</dbReference>
<dbReference type="PROSITE" id="PS50106">
    <property type="entry name" value="PDZ"/>
    <property type="match status" value="1"/>
</dbReference>
<evidence type="ECO:0000256" key="6">
    <source>
        <dbReference type="ARBA" id="ARBA00022825"/>
    </source>
</evidence>
<dbReference type="InParanoid" id="A0A1M6CWS8"/>
<organism evidence="11 12">
    <name type="scientific">Rubritalea squalenifaciens DSM 18772</name>
    <dbReference type="NCBI Taxonomy" id="1123071"/>
    <lineage>
        <taxon>Bacteria</taxon>
        <taxon>Pseudomonadati</taxon>
        <taxon>Verrucomicrobiota</taxon>
        <taxon>Verrucomicrobiia</taxon>
        <taxon>Verrucomicrobiales</taxon>
        <taxon>Rubritaleaceae</taxon>
        <taxon>Rubritalea</taxon>
    </lineage>
</organism>
<dbReference type="OrthoDB" id="9758793at2"/>
<dbReference type="AlphaFoldDB" id="A0A1M6CWS8"/>
<comment type="similarity">
    <text evidence="2 7">Belongs to the peptidase S41B family.</text>
</comment>
<dbReference type="Gene3D" id="2.120.10.60">
    <property type="entry name" value="Tricorn protease N-terminal domain"/>
    <property type="match status" value="1"/>
</dbReference>
<comment type="subcellular location">
    <subcellularLocation>
        <location evidence="1 7">Cytoplasm</location>
    </subcellularLocation>
</comment>
<reference evidence="11 12" key="1">
    <citation type="submission" date="2016-11" db="EMBL/GenBank/DDBJ databases">
        <authorList>
            <person name="Jaros S."/>
            <person name="Januszkiewicz K."/>
            <person name="Wedrychowicz H."/>
        </authorList>
    </citation>
    <scope>NUCLEOTIDE SEQUENCE [LARGE SCALE GENOMIC DNA]</scope>
    <source>
        <strain evidence="11 12">DSM 18772</strain>
    </source>
</reference>
<feature type="active site" description="Nucleophile" evidence="8">
    <location>
        <position position="962"/>
    </location>
</feature>
<dbReference type="STRING" id="1123071.SAMN02745181_0588"/>
<keyword evidence="4 7" id="KW-0645">Protease</keyword>
<dbReference type="InterPro" id="IPR036034">
    <property type="entry name" value="PDZ_sf"/>
</dbReference>
<protein>
    <recommendedName>
        <fullName evidence="7">Tricorn protease homolog</fullName>
        <ecNumber evidence="7">3.4.21.-</ecNumber>
    </recommendedName>
</protein>
<dbReference type="RefSeq" id="WP_143157986.1">
    <property type="nucleotide sequence ID" value="NZ_FQYR01000002.1"/>
</dbReference>
<keyword evidence="6 7" id="KW-0720">Serine protease</keyword>
<evidence type="ECO:0000313" key="12">
    <source>
        <dbReference type="Proteomes" id="UP000184510"/>
    </source>
</evidence>
<dbReference type="SUPFAM" id="SSF50156">
    <property type="entry name" value="PDZ domain-like"/>
    <property type="match status" value="1"/>
</dbReference>
<keyword evidence="5 7" id="KW-0378">Hydrolase</keyword>
<dbReference type="Pfam" id="PF26549">
    <property type="entry name" value="Tricorn_N"/>
    <property type="match status" value="1"/>
</dbReference>
<dbReference type="GO" id="GO:0008236">
    <property type="term" value="F:serine-type peptidase activity"/>
    <property type="evidence" value="ECO:0007669"/>
    <property type="project" value="UniProtKB-UniRule"/>
</dbReference>
<dbReference type="InterPro" id="IPR029045">
    <property type="entry name" value="ClpP/crotonase-like_dom_sf"/>
</dbReference>
<dbReference type="SMART" id="SM00245">
    <property type="entry name" value="TSPc"/>
    <property type="match status" value="1"/>
</dbReference>
<feature type="active site" description="Charge relay system" evidence="8">
    <location>
        <position position="746"/>
    </location>
</feature>
<dbReference type="SUPFAM" id="SSF82171">
    <property type="entry name" value="DPP6 N-terminal domain-like"/>
    <property type="match status" value="1"/>
</dbReference>
<dbReference type="PIRSF" id="PIRSF036421">
    <property type="entry name" value="Tricorn_protease"/>
    <property type="match status" value="1"/>
</dbReference>
<accession>A0A1M6CWS8</accession>
<dbReference type="Gene3D" id="3.30.750.44">
    <property type="match status" value="1"/>
</dbReference>
<dbReference type="InterPro" id="IPR012393">
    <property type="entry name" value="Tricorn_protease"/>
</dbReference>
<feature type="site" description="Transition state stabilizer; via amide nitrogen" evidence="9">
    <location>
        <position position="963"/>
    </location>
</feature>
<sequence length="1064" mass="116636">MLGWLLPQVGLSDESENRAKWLRYPAVSPDGANIAFCYRGQIWLVPAAGGYATPLTSGLFYSSHPVWSPDGKRVAFAAKRHGNFDVFVVPVDGGQSVRLTWHSADDVPVSFSVDGAQVQYLSPRLGEVKATAHDSLRGLSPVVKQVYGVPVSGGRPRIISPVPMLNLAWNQAGDKLLYENEPCTLENMWRKHQDSSAARDICLFDPASGTYEQLTQWKGDDRDPQWSADGKSMFWLSERSGSLNIWSRELQGGEPVQVSRHQKWPVRFLSSASDGTLVYAWNGEIWRIPAGSQEGEVVPVFIRQSSLVDGVSVKDVTPEVNEFVISKDGSQAALVAHGEVFVLSMKGDGVRRITNTPQMERMVDFAPDGRGLAYASERGGDWDIIEASLTQEGDASFAGAAPYEEKVLIGGGGDSYAPEYSPQGDKLAYLESRTELRVFDKKSGNSAVAQSGDKTYSYNDGDVLFKWAPDGRWLITQTGFGDEVSLVSAESGKESVNLSNNGFADGNPKMSADGKIALWVSDREGLKSVTFGGAQQDIYAAFLTKKSLDLYKQGIEEDQKKPSEVSSQQEAVLPEVDGLSTRTIRLTPFSSEIAFYQLTPNNKHLIVVANQPNGMAVCYVIDARTLAMRTLFSGPVLPGGAYATDGEVKGVYVCSGGAVHRYDVTSGAKQSVPYRLEMMRDARAEVAGLFEHCWRITEQTFYQKEMHGVNWKEVGDHYRQFLPHLIHWEDVAVLLDEMVGELNASHQAARFHAPATDMDATGSLGVYWDYSHEGEGMKVAHVLANGPSDRSDEAIKKGTIILEVDGHQLGKDESIDKLLNGTVGKELLVRVRSASGEKNLKMRPVSLDVENVLAYERWVLERRGMVDKLSGGRLGYLHLNLMAPVAYKRAYGELFGPCKDKEAVIIDVRSNGGGNLHDQLITLLSGEHDSSLISREGVEIARNPIGRWTKPSCVMVNANSYSDGTVFPVLYQRKKIGPLVGERVPGTGTAVVRDPMINGYMDYGIPELGFRLTDGTFFENMEIVPEVLVQNDPKSIIEGKDLQLEAAVNTLLEKLKEAGASASE</sequence>
<dbReference type="InterPro" id="IPR001478">
    <property type="entry name" value="PDZ"/>
</dbReference>
<evidence type="ECO:0000256" key="4">
    <source>
        <dbReference type="ARBA" id="ARBA00022670"/>
    </source>
</evidence>
<dbReference type="PANTHER" id="PTHR43253:SF1">
    <property type="entry name" value="TRICORN PROTEASE HOMOLOG 2-RELATED"/>
    <property type="match status" value="1"/>
</dbReference>
<dbReference type="Gene3D" id="3.90.226.10">
    <property type="entry name" value="2-enoyl-CoA Hydratase, Chain A, domain 1"/>
    <property type="match status" value="1"/>
</dbReference>
<evidence type="ECO:0000313" key="11">
    <source>
        <dbReference type="EMBL" id="SHI65446.1"/>
    </source>
</evidence>
<evidence type="ECO:0000256" key="7">
    <source>
        <dbReference type="PIRNR" id="PIRNR036421"/>
    </source>
</evidence>
<keyword evidence="3 7" id="KW-0963">Cytoplasm</keyword>
<proteinExistence type="inferred from homology"/>
<feature type="active site" description="Charge relay system" evidence="8">
    <location>
        <position position="1019"/>
    </location>
</feature>
<dbReference type="EMBL" id="FQYR01000002">
    <property type="protein sequence ID" value="SHI65446.1"/>
    <property type="molecule type" value="Genomic_DNA"/>
</dbReference>
<dbReference type="CDD" id="cd07562">
    <property type="entry name" value="Peptidase_S41_TRI"/>
    <property type="match status" value="1"/>
</dbReference>
<dbReference type="GO" id="GO:0006508">
    <property type="term" value="P:proteolysis"/>
    <property type="evidence" value="ECO:0007669"/>
    <property type="project" value="UniProtKB-UniRule"/>
</dbReference>
<dbReference type="InterPro" id="IPR011042">
    <property type="entry name" value="6-blade_b-propeller_TolB-like"/>
</dbReference>
<evidence type="ECO:0000259" key="10">
    <source>
        <dbReference type="PROSITE" id="PS50106"/>
    </source>
</evidence>